<dbReference type="Proteomes" id="UP000255124">
    <property type="component" value="Unassembled WGS sequence"/>
</dbReference>
<sequence>MKYYRHIAQVVDDWVRVEVEYSGDYAHQLTEQIKNCQTDEQLKEIILCSILSRYMFFYTKSNKPHKITKLMINELENINYILKLPSPRDNDLEKSIDYIKNNSGLFSLLYKIEQIYGKECVLEFLDYLMNEYNSFYFPNNDVLIWIKKHKDSYLKQSLPWRKED</sequence>
<reference evidence="2 4" key="2">
    <citation type="submission" date="2018-06" db="EMBL/GenBank/DDBJ databases">
        <authorList>
            <consortium name="Pathogen Informatics"/>
            <person name="Doyle S."/>
        </authorList>
    </citation>
    <scope>NUCLEOTIDE SEQUENCE [LARGE SCALE GENOMIC DNA]</scope>
    <source>
        <strain evidence="2 4">NCTC9810</strain>
    </source>
</reference>
<evidence type="ECO:0000313" key="1">
    <source>
        <dbReference type="EMBL" id="PKZ17294.1"/>
    </source>
</evidence>
<dbReference type="AlphaFoldDB" id="A0A2I1MAY7"/>
<dbReference type="Proteomes" id="UP000234335">
    <property type="component" value="Unassembled WGS sequence"/>
</dbReference>
<accession>A0A2I1MAY7</accession>
<dbReference type="OrthoDB" id="2223502at2"/>
<reference evidence="1 3" key="1">
    <citation type="submission" date="2017-12" db="EMBL/GenBank/DDBJ databases">
        <title>Phylogenetic diversity of female urinary microbiome.</title>
        <authorList>
            <person name="Thomas-White K."/>
            <person name="Wolfe A.J."/>
        </authorList>
    </citation>
    <scope>NUCLEOTIDE SEQUENCE [LARGE SCALE GENOMIC DNA]</scope>
    <source>
        <strain evidence="1 3">UMB0119</strain>
    </source>
</reference>
<gene>
    <name evidence="1" type="ORF">CYJ34_00880</name>
    <name evidence="2" type="ORF">NCTC9810_01321</name>
</gene>
<proteinExistence type="predicted"/>
<dbReference type="EMBL" id="PKGS01000001">
    <property type="protein sequence ID" value="PKZ17294.1"/>
    <property type="molecule type" value="Genomic_DNA"/>
</dbReference>
<keyword evidence="3" id="KW-1185">Reference proteome</keyword>
<protein>
    <submittedName>
        <fullName evidence="1">Uncharacterized protein</fullName>
    </submittedName>
</protein>
<dbReference type="RefSeq" id="WP_101539463.1">
    <property type="nucleotide sequence ID" value="NZ_PKGS01000001.1"/>
</dbReference>
<organism evidence="1 3">
    <name type="scientific">Anaerococcus octavius</name>
    <dbReference type="NCBI Taxonomy" id="54007"/>
    <lineage>
        <taxon>Bacteria</taxon>
        <taxon>Bacillati</taxon>
        <taxon>Bacillota</taxon>
        <taxon>Tissierellia</taxon>
        <taxon>Tissierellales</taxon>
        <taxon>Peptoniphilaceae</taxon>
        <taxon>Anaerococcus</taxon>
    </lineage>
</organism>
<evidence type="ECO:0000313" key="4">
    <source>
        <dbReference type="Proteomes" id="UP000255124"/>
    </source>
</evidence>
<evidence type="ECO:0000313" key="3">
    <source>
        <dbReference type="Proteomes" id="UP000234335"/>
    </source>
</evidence>
<dbReference type="EMBL" id="UFTA01000002">
    <property type="protein sequence ID" value="SUU92972.1"/>
    <property type="molecule type" value="Genomic_DNA"/>
</dbReference>
<evidence type="ECO:0000313" key="2">
    <source>
        <dbReference type="EMBL" id="SUU92972.1"/>
    </source>
</evidence>
<name>A0A2I1MAY7_9FIRM</name>